<reference evidence="3" key="1">
    <citation type="journal article" date="2019" name="Int. J. Syst. Evol. Microbiol.">
        <title>The Global Catalogue of Microorganisms (GCM) 10K type strain sequencing project: providing services to taxonomists for standard genome sequencing and annotation.</title>
        <authorList>
            <consortium name="The Broad Institute Genomics Platform"/>
            <consortium name="The Broad Institute Genome Sequencing Center for Infectious Disease"/>
            <person name="Wu L."/>
            <person name="Ma J."/>
        </authorList>
    </citation>
    <scope>NUCLEOTIDE SEQUENCE [LARGE SCALE GENOMIC DNA]</scope>
    <source>
        <strain evidence="3">CGMCC 1.15197</strain>
    </source>
</reference>
<gene>
    <name evidence="2" type="ORF">GCM10011383_11790</name>
</gene>
<feature type="transmembrane region" description="Helical" evidence="1">
    <location>
        <begin position="37"/>
        <end position="57"/>
    </location>
</feature>
<keyword evidence="3" id="KW-1185">Reference proteome</keyword>
<feature type="transmembrane region" description="Helical" evidence="1">
    <location>
        <begin position="7"/>
        <end position="31"/>
    </location>
</feature>
<keyword evidence="1" id="KW-1133">Transmembrane helix</keyword>
<protein>
    <submittedName>
        <fullName evidence="2">Uncharacterized protein</fullName>
    </submittedName>
</protein>
<keyword evidence="1" id="KW-0812">Transmembrane</keyword>
<evidence type="ECO:0000313" key="3">
    <source>
        <dbReference type="Proteomes" id="UP000632273"/>
    </source>
</evidence>
<comment type="caution">
    <text evidence="2">The sequence shown here is derived from an EMBL/GenBank/DDBJ whole genome shotgun (WGS) entry which is preliminary data.</text>
</comment>
<proteinExistence type="predicted"/>
<dbReference type="EMBL" id="BMHT01000002">
    <property type="protein sequence ID" value="GGF02555.1"/>
    <property type="molecule type" value="Genomic_DNA"/>
</dbReference>
<sequence length="60" mass="6797">MKELGLGLFLFGLVSLVLPFFGLHHMLLTWIDQWGPSVAWAIRGGITLLGLVLYLGFRRR</sequence>
<accession>A0ABQ1TSV0</accession>
<keyword evidence="1" id="KW-0472">Membrane</keyword>
<dbReference type="Proteomes" id="UP000632273">
    <property type="component" value="Unassembled WGS sequence"/>
</dbReference>
<evidence type="ECO:0000256" key="1">
    <source>
        <dbReference type="SAM" id="Phobius"/>
    </source>
</evidence>
<dbReference type="RefSeq" id="WP_188812064.1">
    <property type="nucleotide sequence ID" value="NZ_BMHT01000002.1"/>
</dbReference>
<name>A0ABQ1TSV0_9BACT</name>
<organism evidence="2 3">
    <name type="scientific">Hymenobacter cavernae</name>
    <dbReference type="NCBI Taxonomy" id="2044852"/>
    <lineage>
        <taxon>Bacteria</taxon>
        <taxon>Pseudomonadati</taxon>
        <taxon>Bacteroidota</taxon>
        <taxon>Cytophagia</taxon>
        <taxon>Cytophagales</taxon>
        <taxon>Hymenobacteraceae</taxon>
        <taxon>Hymenobacter</taxon>
    </lineage>
</organism>
<evidence type="ECO:0000313" key="2">
    <source>
        <dbReference type="EMBL" id="GGF02555.1"/>
    </source>
</evidence>